<reference evidence="1" key="1">
    <citation type="submission" date="2020-12" db="EMBL/GenBank/DDBJ databases">
        <title>Metabolic potential, ecology and presence of endohyphal bacteria is reflected in genomic diversity of Mucoromycotina.</title>
        <authorList>
            <person name="Muszewska A."/>
            <person name="Okrasinska A."/>
            <person name="Steczkiewicz K."/>
            <person name="Drgas O."/>
            <person name="Orlowska M."/>
            <person name="Perlinska-Lenart U."/>
            <person name="Aleksandrzak-Piekarczyk T."/>
            <person name="Szatraj K."/>
            <person name="Zielenkiewicz U."/>
            <person name="Pilsyk S."/>
            <person name="Malc E."/>
            <person name="Mieczkowski P."/>
            <person name="Kruszewska J.S."/>
            <person name="Biernat P."/>
            <person name="Pawlowska J."/>
        </authorList>
    </citation>
    <scope>NUCLEOTIDE SEQUENCE</scope>
    <source>
        <strain evidence="1">WA0000017839</strain>
    </source>
</reference>
<sequence length="220" mass="25904">MNIGDQVIKDVLPKNFITAQIQSELEKTNLINLKNQLFSNEWHRSKENMDDALKLKHERVLAFMEKSSLSMNYADPDLPKRRMLLVQKVANHVKTVLKILDVSWSIIEELKYRMEKDKDIQLDEYYASFVDSLLYKVKILHISVLIATYDDEQFLSALESLRDLLTERYIDAQKTLEYTTKQLKEYKEIGPEFDTLKEAYQNLLDKIQATNDDISRINDH</sequence>
<gene>
    <name evidence="1" type="ORF">INT47_007174</name>
</gene>
<dbReference type="GO" id="GO:0051225">
    <property type="term" value="P:spindle assembly"/>
    <property type="evidence" value="ECO:0007669"/>
    <property type="project" value="InterPro"/>
</dbReference>
<evidence type="ECO:0000313" key="1">
    <source>
        <dbReference type="EMBL" id="KAG2205389.1"/>
    </source>
</evidence>
<dbReference type="InterPro" id="IPR029327">
    <property type="entry name" value="HAUS4"/>
</dbReference>
<protein>
    <submittedName>
        <fullName evidence="1">Uncharacterized protein</fullName>
    </submittedName>
</protein>
<dbReference type="Pfam" id="PF14735">
    <property type="entry name" value="HAUS4"/>
    <property type="match status" value="1"/>
</dbReference>
<proteinExistence type="predicted"/>
<dbReference type="PANTHER" id="PTHR16219:SF1">
    <property type="entry name" value="HAUS AUGMIN-LIKE COMPLEX SUBUNIT 4"/>
    <property type="match status" value="1"/>
</dbReference>
<dbReference type="EMBL" id="JAEPRD010000037">
    <property type="protein sequence ID" value="KAG2205389.1"/>
    <property type="molecule type" value="Genomic_DNA"/>
</dbReference>
<dbReference type="GO" id="GO:0070652">
    <property type="term" value="C:HAUS complex"/>
    <property type="evidence" value="ECO:0007669"/>
    <property type="project" value="InterPro"/>
</dbReference>
<comment type="caution">
    <text evidence="1">The sequence shown here is derived from an EMBL/GenBank/DDBJ whole genome shotgun (WGS) entry which is preliminary data.</text>
</comment>
<evidence type="ECO:0000313" key="2">
    <source>
        <dbReference type="Proteomes" id="UP000603453"/>
    </source>
</evidence>
<name>A0A8H7V8S3_9FUNG</name>
<dbReference type="PANTHER" id="PTHR16219">
    <property type="entry name" value="AUGMIN SUBUNIT 4 FAMILY MEMBER"/>
    <property type="match status" value="1"/>
</dbReference>
<keyword evidence="2" id="KW-1185">Reference proteome</keyword>
<organism evidence="1 2">
    <name type="scientific">Mucor saturninus</name>
    <dbReference type="NCBI Taxonomy" id="64648"/>
    <lineage>
        <taxon>Eukaryota</taxon>
        <taxon>Fungi</taxon>
        <taxon>Fungi incertae sedis</taxon>
        <taxon>Mucoromycota</taxon>
        <taxon>Mucoromycotina</taxon>
        <taxon>Mucoromycetes</taxon>
        <taxon>Mucorales</taxon>
        <taxon>Mucorineae</taxon>
        <taxon>Mucoraceae</taxon>
        <taxon>Mucor</taxon>
    </lineage>
</organism>
<dbReference type="GO" id="GO:0051011">
    <property type="term" value="F:microtubule minus-end binding"/>
    <property type="evidence" value="ECO:0007669"/>
    <property type="project" value="TreeGrafter"/>
</dbReference>
<accession>A0A8H7V8S3</accession>
<dbReference type="AlphaFoldDB" id="A0A8H7V8S3"/>
<dbReference type="OrthoDB" id="66964at2759"/>
<dbReference type="Proteomes" id="UP000603453">
    <property type="component" value="Unassembled WGS sequence"/>
</dbReference>